<organism evidence="2 3">
    <name type="scientific">Brachionus calyciflorus</name>
    <dbReference type="NCBI Taxonomy" id="104777"/>
    <lineage>
        <taxon>Eukaryota</taxon>
        <taxon>Metazoa</taxon>
        <taxon>Spiralia</taxon>
        <taxon>Gnathifera</taxon>
        <taxon>Rotifera</taxon>
        <taxon>Eurotatoria</taxon>
        <taxon>Monogononta</taxon>
        <taxon>Pseudotrocha</taxon>
        <taxon>Ploima</taxon>
        <taxon>Brachionidae</taxon>
        <taxon>Brachionus</taxon>
    </lineage>
</organism>
<sequence length="146" mass="16802">MGVKADDREVPVVEEPVIQDQIIPDPVFLQSELERQKSLDKKRKIQELRLRLDERIQRQVEQNIHKKRRFLNSENQPRSSQTTESDKEIESAILSDSLHGNGKRGKGQGRGVNRVNPILESPDKDRANSISSTINSKRDRGRPRET</sequence>
<gene>
    <name evidence="2" type="ORF">OXX778_LOCUS18948</name>
</gene>
<protein>
    <submittedName>
        <fullName evidence="2">Uncharacterized protein</fullName>
    </submittedName>
</protein>
<feature type="compositionally biased region" description="Polar residues" evidence="1">
    <location>
        <begin position="72"/>
        <end position="83"/>
    </location>
</feature>
<evidence type="ECO:0000313" key="3">
    <source>
        <dbReference type="Proteomes" id="UP000663879"/>
    </source>
</evidence>
<feature type="compositionally biased region" description="Basic and acidic residues" evidence="1">
    <location>
        <begin position="136"/>
        <end position="146"/>
    </location>
</feature>
<name>A0A814KP66_9BILA</name>
<proteinExistence type="predicted"/>
<comment type="caution">
    <text evidence="2">The sequence shown here is derived from an EMBL/GenBank/DDBJ whole genome shotgun (WGS) entry which is preliminary data.</text>
</comment>
<reference evidence="2" key="1">
    <citation type="submission" date="2021-02" db="EMBL/GenBank/DDBJ databases">
        <authorList>
            <person name="Nowell W R."/>
        </authorList>
    </citation>
    <scope>NUCLEOTIDE SEQUENCE</scope>
    <source>
        <strain evidence="2">Ploen Becks lab</strain>
    </source>
</reference>
<feature type="region of interest" description="Disordered" evidence="1">
    <location>
        <begin position="62"/>
        <end position="146"/>
    </location>
</feature>
<dbReference type="Proteomes" id="UP000663879">
    <property type="component" value="Unassembled WGS sequence"/>
</dbReference>
<dbReference type="AlphaFoldDB" id="A0A814KP66"/>
<evidence type="ECO:0000256" key="1">
    <source>
        <dbReference type="SAM" id="MobiDB-lite"/>
    </source>
</evidence>
<evidence type="ECO:0000313" key="2">
    <source>
        <dbReference type="EMBL" id="CAF1053631.1"/>
    </source>
</evidence>
<keyword evidence="3" id="KW-1185">Reference proteome</keyword>
<dbReference type="EMBL" id="CAJNOC010005485">
    <property type="protein sequence ID" value="CAF1053631.1"/>
    <property type="molecule type" value="Genomic_DNA"/>
</dbReference>
<accession>A0A814KP66</accession>